<dbReference type="PROSITE" id="PS50893">
    <property type="entry name" value="ABC_TRANSPORTER_2"/>
    <property type="match status" value="1"/>
</dbReference>
<accession>A0ABZ2YGM1</accession>
<evidence type="ECO:0000313" key="7">
    <source>
        <dbReference type="Proteomes" id="UP001461341"/>
    </source>
</evidence>
<dbReference type="Proteomes" id="UP001461341">
    <property type="component" value="Chromosome"/>
</dbReference>
<feature type="domain" description="ABC transporter" evidence="5">
    <location>
        <begin position="6"/>
        <end position="240"/>
    </location>
</feature>
<dbReference type="Gene3D" id="3.40.50.300">
    <property type="entry name" value="P-loop containing nucleotide triphosphate hydrolases"/>
    <property type="match status" value="1"/>
</dbReference>
<evidence type="ECO:0000256" key="1">
    <source>
        <dbReference type="ARBA" id="ARBA00005417"/>
    </source>
</evidence>
<keyword evidence="4 6" id="KW-0067">ATP-binding</keyword>
<dbReference type="EMBL" id="CP121689">
    <property type="protein sequence ID" value="WZL76938.1"/>
    <property type="molecule type" value="Genomic_DNA"/>
</dbReference>
<dbReference type="PIRSF" id="PIRSF039085">
    <property type="entry name" value="ABC_ATPase_HisP"/>
    <property type="match status" value="1"/>
</dbReference>
<dbReference type="PROSITE" id="PS00211">
    <property type="entry name" value="ABC_TRANSPORTER_1"/>
    <property type="match status" value="1"/>
</dbReference>
<evidence type="ECO:0000256" key="2">
    <source>
        <dbReference type="ARBA" id="ARBA00022448"/>
    </source>
</evidence>
<dbReference type="InterPro" id="IPR027417">
    <property type="entry name" value="P-loop_NTPase"/>
</dbReference>
<proteinExistence type="inferred from homology"/>
<dbReference type="SMART" id="SM00382">
    <property type="entry name" value="AAA"/>
    <property type="match status" value="1"/>
</dbReference>
<name>A0ABZ2YGM1_9BACT</name>
<dbReference type="PANTHER" id="PTHR43166:SF4">
    <property type="entry name" value="PHOSPHONATES IMPORT ATP-BINDING PROTEIN PHNC"/>
    <property type="match status" value="1"/>
</dbReference>
<reference evidence="6 7" key="1">
    <citation type="submission" date="2023-03" db="EMBL/GenBank/DDBJ databases">
        <title>Novel Species.</title>
        <authorList>
            <person name="Ma S."/>
        </authorList>
    </citation>
    <scope>NUCLEOTIDE SEQUENCE [LARGE SCALE GENOMIC DNA]</scope>
    <source>
        <strain evidence="6 7">B11</strain>
    </source>
</reference>
<dbReference type="InterPro" id="IPR030679">
    <property type="entry name" value="ABC_ATPase_HisP-typ"/>
</dbReference>
<evidence type="ECO:0000256" key="3">
    <source>
        <dbReference type="ARBA" id="ARBA00022741"/>
    </source>
</evidence>
<sequence length="246" mass="27707">MSEWVIEVESLNKYFGKHHVLKDIDFRVRFGEVVAIIGASGSGKSTLLRCLNGLEPIQSGRVLVDGVDIHQNGVDLNKVRQSIGMIFQNFNLFPHMTVLQNITLAPVKVKKIPLQEAQKIARNFLQKVGLLDKQDAYPWQLSGGQKQRVAIARSLAMNPKVMMFDEPTSALDPETVKDVLEVMKELAQEGMTMIVVTHEMGFAKEVADRVVYIDDGKIIEEGTPEEIFYNPRNERTRAFLSKVINI</sequence>
<dbReference type="Pfam" id="PF00005">
    <property type="entry name" value="ABC_tran"/>
    <property type="match status" value="1"/>
</dbReference>
<dbReference type="InterPro" id="IPR003439">
    <property type="entry name" value="ABC_transporter-like_ATP-bd"/>
</dbReference>
<keyword evidence="7" id="KW-1185">Reference proteome</keyword>
<gene>
    <name evidence="6" type="ORF">QBE54_04200</name>
</gene>
<evidence type="ECO:0000313" key="6">
    <source>
        <dbReference type="EMBL" id="WZL76938.1"/>
    </source>
</evidence>
<dbReference type="RefSeq" id="WP_369019103.1">
    <property type="nucleotide sequence ID" value="NZ_CP121689.1"/>
</dbReference>
<comment type="similarity">
    <text evidence="1">Belongs to the ABC transporter superfamily.</text>
</comment>
<dbReference type="GO" id="GO:0005524">
    <property type="term" value="F:ATP binding"/>
    <property type="evidence" value="ECO:0007669"/>
    <property type="project" value="UniProtKB-KW"/>
</dbReference>
<evidence type="ECO:0000259" key="5">
    <source>
        <dbReference type="PROSITE" id="PS50893"/>
    </source>
</evidence>
<evidence type="ECO:0000256" key="4">
    <source>
        <dbReference type="ARBA" id="ARBA00022840"/>
    </source>
</evidence>
<dbReference type="PANTHER" id="PTHR43166">
    <property type="entry name" value="AMINO ACID IMPORT ATP-BINDING PROTEIN"/>
    <property type="match status" value="1"/>
</dbReference>
<dbReference type="InterPro" id="IPR003593">
    <property type="entry name" value="AAA+_ATPase"/>
</dbReference>
<keyword evidence="2" id="KW-0813">Transport</keyword>
<dbReference type="InterPro" id="IPR017871">
    <property type="entry name" value="ABC_transporter-like_CS"/>
</dbReference>
<organism evidence="6 7">
    <name type="scientific">Thermatribacter velox</name>
    <dbReference type="NCBI Taxonomy" id="3039681"/>
    <lineage>
        <taxon>Bacteria</taxon>
        <taxon>Pseudomonadati</taxon>
        <taxon>Atribacterota</taxon>
        <taxon>Atribacteria</taxon>
        <taxon>Atribacterales</taxon>
        <taxon>Thermatribacteraceae</taxon>
        <taxon>Thermatribacter</taxon>
    </lineage>
</organism>
<keyword evidence="3" id="KW-0547">Nucleotide-binding</keyword>
<protein>
    <submittedName>
        <fullName evidence="6">Amino acid ABC transporter ATP-binding protein</fullName>
    </submittedName>
</protein>
<dbReference type="CDD" id="cd03262">
    <property type="entry name" value="ABC_HisP_GlnQ"/>
    <property type="match status" value="1"/>
</dbReference>
<dbReference type="InterPro" id="IPR050086">
    <property type="entry name" value="MetN_ABC_transporter-like"/>
</dbReference>
<dbReference type="SUPFAM" id="SSF52540">
    <property type="entry name" value="P-loop containing nucleoside triphosphate hydrolases"/>
    <property type="match status" value="1"/>
</dbReference>